<dbReference type="Gene3D" id="3.30.70.2330">
    <property type="match status" value="1"/>
</dbReference>
<accession>K7RTW3</accession>
<dbReference type="Proteomes" id="UP000000214">
    <property type="component" value="Chromosome"/>
</dbReference>
<dbReference type="AlphaFoldDB" id="K7RTW3"/>
<organism evidence="1 2">
    <name type="scientific">Acidipropionibacterium acidipropionici (strain ATCC 4875 / DSM 20272 / JCM 6432 / NBRC 12425 / NCIMB 8070 / 4)</name>
    <name type="common">Propionibacterium acidipropionici</name>
    <dbReference type="NCBI Taxonomy" id="1171373"/>
    <lineage>
        <taxon>Bacteria</taxon>
        <taxon>Bacillati</taxon>
        <taxon>Actinomycetota</taxon>
        <taxon>Actinomycetes</taxon>
        <taxon>Propionibacteriales</taxon>
        <taxon>Propionibacteriaceae</taxon>
        <taxon>Acidipropionibacterium</taxon>
    </lineage>
</organism>
<reference evidence="1 2" key="1">
    <citation type="journal article" date="2012" name="BMC Genomics">
        <title>The genome sequence of Propionibacterium acidipropionici provides insights into its biotechnological and industrial potential.</title>
        <authorList>
            <person name="Parizzi L.P."/>
            <person name="Grassi M.C."/>
            <person name="Llerena L.A."/>
            <person name="Carazzolle M.F."/>
            <person name="Queiroz V.L."/>
            <person name="Lunardi I."/>
            <person name="Zeidler A.F."/>
            <person name="Teixeira P.J."/>
            <person name="Mieczkowski P."/>
            <person name="Rincones J."/>
            <person name="Pereira G.A."/>
        </authorList>
    </citation>
    <scope>NUCLEOTIDE SEQUENCE [LARGE SCALE GENOMIC DNA]</scope>
    <source>
        <strain evidence="2">ATCC 4875 / DSM 20272 / JCM 6432 / NBRC 12425 / NCIMB 8070</strain>
    </source>
</reference>
<name>K7RTW3_ACIA4</name>
<proteinExistence type="predicted"/>
<dbReference type="eggNOG" id="ENOG502Z9DM">
    <property type="taxonomic scope" value="Bacteria"/>
</dbReference>
<dbReference type="HOGENOM" id="CLU_088912_0_0_11"/>
<evidence type="ECO:0000313" key="2">
    <source>
        <dbReference type="Proteomes" id="UP000000214"/>
    </source>
</evidence>
<sequence length="272" mass="30237">MSSTHVLRRPSDEAGLADPQVSELLVLWQHPETLAILAIGRFGYDGETYTFNYTRQAAEIQGLRTLPELRDLHRTFRSNRMPLVFEQRVMSPRRPDFDDYLDRIGLRPENATPWEQIVHSGGARVGDALQFMQMPGVRDGRARARFFANGVRHVPEQPRDLGGRVTEVTRDSQEVALSTLHSGSLVEIRPEHGNPIDEYACLIVAGDTPIGWVPMAISRDVRRLMGTGTLTGRVARIAPPGSPAHTRLVVGLDVAAPEGFVFDPDGMWDPLS</sequence>
<dbReference type="RefSeq" id="WP_015069248.1">
    <property type="nucleotide sequence ID" value="NC_019395.1"/>
</dbReference>
<dbReference type="EMBL" id="CP003493">
    <property type="protein sequence ID" value="AFV88333.1"/>
    <property type="molecule type" value="Genomic_DNA"/>
</dbReference>
<evidence type="ECO:0000313" key="1">
    <source>
        <dbReference type="EMBL" id="AFV88333.1"/>
    </source>
</evidence>
<protein>
    <submittedName>
        <fullName evidence="1">HIRAN domain-containing protein</fullName>
    </submittedName>
</protein>
<gene>
    <name evidence="1" type="ordered locus">PACID_04920</name>
</gene>
<dbReference type="PATRIC" id="fig|1171373.8.peg.496"/>
<dbReference type="KEGG" id="pbo:PACID_04920"/>